<evidence type="ECO:0000313" key="4">
    <source>
        <dbReference type="Proteomes" id="UP000324748"/>
    </source>
</evidence>
<feature type="region of interest" description="Disordered" evidence="1">
    <location>
        <begin position="1"/>
        <end position="22"/>
    </location>
</feature>
<gene>
    <name evidence="3" type="ORF">PGT21_015445</name>
</gene>
<dbReference type="PANTHER" id="PTHR45125:SF3">
    <property type="entry name" value="NO-APICAL-MERISTEM-ASSOCIATED CARBOXY-TERMINAL DOMAIN PROTEIN"/>
    <property type="match status" value="1"/>
</dbReference>
<feature type="region of interest" description="Disordered" evidence="1">
    <location>
        <begin position="126"/>
        <end position="204"/>
    </location>
</feature>
<feature type="compositionally biased region" description="Low complexity" evidence="1">
    <location>
        <begin position="1"/>
        <end position="21"/>
    </location>
</feature>
<feature type="compositionally biased region" description="Polar residues" evidence="1">
    <location>
        <begin position="148"/>
        <end position="162"/>
    </location>
</feature>
<dbReference type="Pfam" id="PF14303">
    <property type="entry name" value="NAM-associated"/>
    <property type="match status" value="1"/>
</dbReference>
<protein>
    <recommendedName>
        <fullName evidence="2">No apical meristem-associated C-terminal domain-containing protein</fullName>
    </recommendedName>
</protein>
<dbReference type="EMBL" id="VSWC01000015">
    <property type="protein sequence ID" value="KAA1112916.1"/>
    <property type="molecule type" value="Genomic_DNA"/>
</dbReference>
<dbReference type="OrthoDB" id="7763131at2759"/>
<feature type="compositionally biased region" description="Basic and acidic residues" evidence="1">
    <location>
        <begin position="176"/>
        <end position="203"/>
    </location>
</feature>
<feature type="domain" description="No apical meristem-associated C-terminal" evidence="2">
    <location>
        <begin position="98"/>
        <end position="179"/>
    </location>
</feature>
<name>A0A5B0QID8_PUCGR</name>
<dbReference type="PANTHER" id="PTHR45125">
    <property type="entry name" value="F21J9.4-RELATED"/>
    <property type="match status" value="1"/>
</dbReference>
<proteinExistence type="predicted"/>
<feature type="compositionally biased region" description="Basic residues" evidence="1">
    <location>
        <begin position="126"/>
        <end position="138"/>
    </location>
</feature>
<dbReference type="Proteomes" id="UP000324748">
    <property type="component" value="Unassembled WGS sequence"/>
</dbReference>
<accession>A0A5B0QID8</accession>
<evidence type="ECO:0000259" key="2">
    <source>
        <dbReference type="Pfam" id="PF14303"/>
    </source>
</evidence>
<keyword evidence="4" id="KW-1185">Reference proteome</keyword>
<dbReference type="InterPro" id="IPR029466">
    <property type="entry name" value="NAM-associated_C"/>
</dbReference>
<comment type="caution">
    <text evidence="3">The sequence shown here is derived from an EMBL/GenBank/DDBJ whole genome shotgun (WGS) entry which is preliminary data.</text>
</comment>
<dbReference type="AlphaFoldDB" id="A0A5B0QID8"/>
<evidence type="ECO:0000313" key="3">
    <source>
        <dbReference type="EMBL" id="KAA1112916.1"/>
    </source>
</evidence>
<sequence>MYKNPSTTNNTPMATSTTPTPALDPLLVIDETEGKDEISKVIPPQPIGSLKGRWQLISHGVSKFAGCVKHIDQLNPSGATSEDQLRKALACFSKLQGKTFGFLQCYNILTSSPKWSDYFQDMHTKTVKGPKKNKKRARSPSSEAPPLTSEQALDTKTPSETPNRPKPEQPGGGGKGKSDSERRGYGGTDNEGHGNRASRDRNGLNEVTQEFYRLQREQIMLKLCKRSRAAAKQARVPSTQASCSTPIELMLSSSNT</sequence>
<reference evidence="3 4" key="1">
    <citation type="submission" date="2019-05" db="EMBL/GenBank/DDBJ databases">
        <title>Emergence of the Ug99 lineage of the wheat stem rust pathogen through somatic hybridization.</title>
        <authorList>
            <person name="Li F."/>
            <person name="Upadhyaya N.M."/>
            <person name="Sperschneider J."/>
            <person name="Matny O."/>
            <person name="Nguyen-Phuc H."/>
            <person name="Mago R."/>
            <person name="Raley C."/>
            <person name="Miller M.E."/>
            <person name="Silverstein K.A.T."/>
            <person name="Henningsen E."/>
            <person name="Hirsch C.D."/>
            <person name="Visser B."/>
            <person name="Pretorius Z.A."/>
            <person name="Steffenson B.J."/>
            <person name="Schwessinger B."/>
            <person name="Dodds P.N."/>
            <person name="Figueroa M."/>
        </authorList>
    </citation>
    <scope>NUCLEOTIDE SEQUENCE [LARGE SCALE GENOMIC DNA]</scope>
    <source>
        <strain evidence="3">21-0</strain>
    </source>
</reference>
<evidence type="ECO:0000256" key="1">
    <source>
        <dbReference type="SAM" id="MobiDB-lite"/>
    </source>
</evidence>
<organism evidence="3 4">
    <name type="scientific">Puccinia graminis f. sp. tritici</name>
    <dbReference type="NCBI Taxonomy" id="56615"/>
    <lineage>
        <taxon>Eukaryota</taxon>
        <taxon>Fungi</taxon>
        <taxon>Dikarya</taxon>
        <taxon>Basidiomycota</taxon>
        <taxon>Pucciniomycotina</taxon>
        <taxon>Pucciniomycetes</taxon>
        <taxon>Pucciniales</taxon>
        <taxon>Pucciniaceae</taxon>
        <taxon>Puccinia</taxon>
    </lineage>
</organism>